<keyword evidence="3" id="KW-1185">Reference proteome</keyword>
<dbReference type="OrthoDB" id="3204284at2"/>
<dbReference type="EMBL" id="VJZA01000087">
    <property type="protein sequence ID" value="TVT17087.1"/>
    <property type="molecule type" value="Genomic_DNA"/>
</dbReference>
<dbReference type="GO" id="GO:0016787">
    <property type="term" value="F:hydrolase activity"/>
    <property type="evidence" value="ECO:0007669"/>
    <property type="project" value="UniProtKB-KW"/>
</dbReference>
<dbReference type="Gene3D" id="3.60.15.10">
    <property type="entry name" value="Ribonuclease Z/Hydroxyacylglutathione hydrolase-like"/>
    <property type="match status" value="1"/>
</dbReference>
<dbReference type="Pfam" id="PF12706">
    <property type="entry name" value="Lactamase_B_2"/>
    <property type="match status" value="1"/>
</dbReference>
<dbReference type="Proteomes" id="UP000318578">
    <property type="component" value="Unassembled WGS sequence"/>
</dbReference>
<gene>
    <name evidence="2" type="ORF">FNH06_32745</name>
</gene>
<organism evidence="2 3">
    <name type="scientific">Amycolatopsis acidiphila</name>
    <dbReference type="NCBI Taxonomy" id="715473"/>
    <lineage>
        <taxon>Bacteria</taxon>
        <taxon>Bacillati</taxon>
        <taxon>Actinomycetota</taxon>
        <taxon>Actinomycetes</taxon>
        <taxon>Pseudonocardiales</taxon>
        <taxon>Pseudonocardiaceae</taxon>
        <taxon>Amycolatopsis</taxon>
    </lineage>
</organism>
<accession>A0A557ZYL2</accession>
<dbReference type="SUPFAM" id="SSF56281">
    <property type="entry name" value="Metallo-hydrolase/oxidoreductase"/>
    <property type="match status" value="1"/>
</dbReference>
<name>A0A557ZYL2_9PSEU</name>
<reference evidence="2 3" key="1">
    <citation type="submission" date="2019-07" db="EMBL/GenBank/DDBJ databases">
        <title>New species of Amycolatopsis and Streptomyces.</title>
        <authorList>
            <person name="Duangmal K."/>
            <person name="Teo W.F.A."/>
            <person name="Lipun K."/>
        </authorList>
    </citation>
    <scope>NUCLEOTIDE SEQUENCE [LARGE SCALE GENOMIC DNA]</scope>
    <source>
        <strain evidence="2 3">JCM 30562</strain>
    </source>
</reference>
<protein>
    <submittedName>
        <fullName evidence="2">MBL fold metallo-hydrolase</fullName>
    </submittedName>
</protein>
<keyword evidence="2" id="KW-0378">Hydrolase</keyword>
<dbReference type="InterPro" id="IPR036866">
    <property type="entry name" value="RibonucZ/Hydroxyglut_hydro"/>
</dbReference>
<proteinExistence type="predicted"/>
<dbReference type="AlphaFoldDB" id="A0A557ZYL2"/>
<sequence>MPEPLALPAGDSLTFIGTATTLLRLGPFTVLTDPNFLHRGQWCYFGQGLFSRRRTEPAAQLRELPPLDAVVLSHLHGDHFDRVARRDLAADVPLLTTAHAAHRLSRRGFRATVALQTWSSETLTDGDASLTVTAVPAQHAPGPLARVLPPVMGSIWTYTASPDTRPLRLYVSGDTVMYHELHQIRERYPDLDLAIVHLGGTRVLGVLVTMDDRQGVRLLELLRPAHAVPVHFDDYANFTSPVSNFLQAVAEQKPATAVRMLRRGESLRLADLRHEPSHRR</sequence>
<dbReference type="RefSeq" id="WP_144643787.1">
    <property type="nucleotide sequence ID" value="NZ_BNAX01000002.1"/>
</dbReference>
<dbReference type="PANTHER" id="PTHR43546">
    <property type="entry name" value="UPF0173 METAL-DEPENDENT HYDROLASE MJ1163-RELATED"/>
    <property type="match status" value="1"/>
</dbReference>
<evidence type="ECO:0000313" key="3">
    <source>
        <dbReference type="Proteomes" id="UP000318578"/>
    </source>
</evidence>
<dbReference type="InterPro" id="IPR001279">
    <property type="entry name" value="Metallo-B-lactamas"/>
</dbReference>
<dbReference type="InterPro" id="IPR050114">
    <property type="entry name" value="UPF0173_UPF0282_UlaG_hydrolase"/>
</dbReference>
<feature type="domain" description="Metallo-beta-lactamase" evidence="1">
    <location>
        <begin position="30"/>
        <end position="232"/>
    </location>
</feature>
<dbReference type="PANTHER" id="PTHR43546:SF7">
    <property type="entry name" value="METALLO-BETA-LACTAMASE DOMAIN-CONTAINING PROTEIN"/>
    <property type="match status" value="1"/>
</dbReference>
<comment type="caution">
    <text evidence="2">The sequence shown here is derived from an EMBL/GenBank/DDBJ whole genome shotgun (WGS) entry which is preliminary data.</text>
</comment>
<evidence type="ECO:0000313" key="2">
    <source>
        <dbReference type="EMBL" id="TVT17087.1"/>
    </source>
</evidence>
<evidence type="ECO:0000259" key="1">
    <source>
        <dbReference type="Pfam" id="PF12706"/>
    </source>
</evidence>